<keyword evidence="3" id="KW-1185">Reference proteome</keyword>
<evidence type="ECO:0000313" key="2">
    <source>
        <dbReference type="EMBL" id="EFN66747.1"/>
    </source>
</evidence>
<dbReference type="AlphaFoldDB" id="E2AIJ2"/>
<feature type="compositionally biased region" description="Basic and acidic residues" evidence="1">
    <location>
        <begin position="77"/>
        <end position="87"/>
    </location>
</feature>
<evidence type="ECO:0000256" key="1">
    <source>
        <dbReference type="SAM" id="MobiDB-lite"/>
    </source>
</evidence>
<feature type="non-terminal residue" evidence="2">
    <location>
        <position position="87"/>
    </location>
</feature>
<name>E2AIJ2_CAMFO</name>
<proteinExistence type="predicted"/>
<protein>
    <submittedName>
        <fullName evidence="2">Uncharacterized protein</fullName>
    </submittedName>
</protein>
<dbReference type="EMBL" id="GL439799">
    <property type="protein sequence ID" value="EFN66747.1"/>
    <property type="molecule type" value="Genomic_DNA"/>
</dbReference>
<gene>
    <name evidence="2" type="ORF">EAG_00344</name>
</gene>
<organism evidence="3">
    <name type="scientific">Camponotus floridanus</name>
    <name type="common">Florida carpenter ant</name>
    <dbReference type="NCBI Taxonomy" id="104421"/>
    <lineage>
        <taxon>Eukaryota</taxon>
        <taxon>Metazoa</taxon>
        <taxon>Ecdysozoa</taxon>
        <taxon>Arthropoda</taxon>
        <taxon>Hexapoda</taxon>
        <taxon>Insecta</taxon>
        <taxon>Pterygota</taxon>
        <taxon>Neoptera</taxon>
        <taxon>Endopterygota</taxon>
        <taxon>Hymenoptera</taxon>
        <taxon>Apocrita</taxon>
        <taxon>Aculeata</taxon>
        <taxon>Formicoidea</taxon>
        <taxon>Formicidae</taxon>
        <taxon>Formicinae</taxon>
        <taxon>Camponotus</taxon>
    </lineage>
</organism>
<dbReference type="Proteomes" id="UP000000311">
    <property type="component" value="Unassembled WGS sequence"/>
</dbReference>
<reference evidence="2 3" key="1">
    <citation type="journal article" date="2010" name="Science">
        <title>Genomic comparison of the ants Camponotus floridanus and Harpegnathos saltator.</title>
        <authorList>
            <person name="Bonasio R."/>
            <person name="Zhang G."/>
            <person name="Ye C."/>
            <person name="Mutti N.S."/>
            <person name="Fang X."/>
            <person name="Qin N."/>
            <person name="Donahue G."/>
            <person name="Yang P."/>
            <person name="Li Q."/>
            <person name="Li C."/>
            <person name="Zhang P."/>
            <person name="Huang Z."/>
            <person name="Berger S.L."/>
            <person name="Reinberg D."/>
            <person name="Wang J."/>
            <person name="Liebig J."/>
        </authorList>
    </citation>
    <scope>NUCLEOTIDE SEQUENCE [LARGE SCALE GENOMIC DNA]</scope>
    <source>
        <strain evidence="3">C129</strain>
    </source>
</reference>
<feature type="non-terminal residue" evidence="2">
    <location>
        <position position="1"/>
    </location>
</feature>
<accession>E2AIJ2</accession>
<evidence type="ECO:0000313" key="3">
    <source>
        <dbReference type="Proteomes" id="UP000000311"/>
    </source>
</evidence>
<feature type="region of interest" description="Disordered" evidence="1">
    <location>
        <begin position="67"/>
        <end position="87"/>
    </location>
</feature>
<dbReference type="InParanoid" id="E2AIJ2"/>
<sequence length="87" mass="9941">SIRRAKNKAWEELIAFLDEDRWGRPYKLVLRKLRAEAPPTTETISPQFLGEIVGKLFLTCGRQPDPFPLLQQQGEDSGCREVTEGEL</sequence>